<keyword evidence="2" id="KW-1185">Reference proteome</keyword>
<proteinExistence type="predicted"/>
<dbReference type="Proteomes" id="UP001194469">
    <property type="component" value="Unassembled WGS sequence"/>
</dbReference>
<sequence length="131" mass="13665">MLILLRTADARIAAHMTAPLAEAGLRLVVEMPTIADTRMQATEAAVPTMLPEPDALVADLDLLAPPRPIDGTDGDAFPALPVGIPPRTSSGVPPGIPLILLHTATARQESRRVRAAGLPASARLLRAPFSA</sequence>
<organism evidence="1 2">
    <name type="scientific">Nitratidesulfovibrio oxamicus</name>
    <dbReference type="NCBI Taxonomy" id="32016"/>
    <lineage>
        <taxon>Bacteria</taxon>
        <taxon>Pseudomonadati</taxon>
        <taxon>Thermodesulfobacteriota</taxon>
        <taxon>Desulfovibrionia</taxon>
        <taxon>Desulfovibrionales</taxon>
        <taxon>Desulfovibrionaceae</taxon>
        <taxon>Nitratidesulfovibrio</taxon>
    </lineage>
</organism>
<evidence type="ECO:0000313" key="1">
    <source>
        <dbReference type="EMBL" id="MBG3878072.1"/>
    </source>
</evidence>
<dbReference type="EMBL" id="VRYY01000458">
    <property type="protein sequence ID" value="MBG3878072.1"/>
    <property type="molecule type" value="Genomic_DNA"/>
</dbReference>
<comment type="caution">
    <text evidence="1">The sequence shown here is derived from an EMBL/GenBank/DDBJ whole genome shotgun (WGS) entry which is preliminary data.</text>
</comment>
<protein>
    <submittedName>
        <fullName evidence="1">DNA-binding response regulator</fullName>
    </submittedName>
</protein>
<dbReference type="GO" id="GO:0003677">
    <property type="term" value="F:DNA binding"/>
    <property type="evidence" value="ECO:0007669"/>
    <property type="project" value="UniProtKB-KW"/>
</dbReference>
<accession>A0ABS0J6L2</accession>
<keyword evidence="1" id="KW-0238">DNA-binding</keyword>
<evidence type="ECO:0000313" key="2">
    <source>
        <dbReference type="Proteomes" id="UP001194469"/>
    </source>
</evidence>
<gene>
    <name evidence="1" type="ORF">FVW20_13910</name>
</gene>
<feature type="non-terminal residue" evidence="1">
    <location>
        <position position="131"/>
    </location>
</feature>
<name>A0ABS0J6L2_9BACT</name>
<reference evidence="1 2" key="1">
    <citation type="submission" date="2019-08" db="EMBL/GenBank/DDBJ databases">
        <authorList>
            <person name="Luo N."/>
        </authorList>
    </citation>
    <scope>NUCLEOTIDE SEQUENCE [LARGE SCALE GENOMIC DNA]</scope>
    <source>
        <strain evidence="1 2">NCIMB 9442</strain>
    </source>
</reference>